<sequence>MNRIVIAFVAFVVWSAAMFGTGWAWRGDRAETADARQGGKASAAVAQQQAQVRAVEHKQGQAIQAAADSADTRREKIDADYEARLAAAVAGRDADIGRLRQQWEASAATARLSSDAGIAAAAAEADRLRLAGAARVLRATELAQAERDEAIERYEAARLAQAGVTP</sequence>
<proteinExistence type="predicted"/>
<dbReference type="EMBL" id="SHME01000003">
    <property type="protein sequence ID" value="TAA19174.1"/>
    <property type="molecule type" value="Genomic_DNA"/>
</dbReference>
<evidence type="ECO:0008006" key="3">
    <source>
        <dbReference type="Google" id="ProtNLM"/>
    </source>
</evidence>
<protein>
    <recommendedName>
        <fullName evidence="3">Endopeptidase</fullName>
    </recommendedName>
</protein>
<comment type="caution">
    <text evidence="1">The sequence shown here is derived from an EMBL/GenBank/DDBJ whole genome shotgun (WGS) entry which is preliminary data.</text>
</comment>
<name>A0ABY1WCS7_9GAMM</name>
<reference evidence="1 2" key="1">
    <citation type="submission" date="2019-02" db="EMBL/GenBank/DDBJ databases">
        <title>WGS of Pseudoxanthomonas species novum from clinical isolates.</title>
        <authorList>
            <person name="Bernier A.-M."/>
            <person name="Bernard K."/>
            <person name="Vachon A."/>
        </authorList>
    </citation>
    <scope>NUCLEOTIDE SEQUENCE [LARGE SCALE GENOMIC DNA]</scope>
    <source>
        <strain evidence="2">NML 170316</strain>
    </source>
</reference>
<gene>
    <name evidence="1" type="ORF">EA658_09855</name>
</gene>
<keyword evidence="2" id="KW-1185">Reference proteome</keyword>
<evidence type="ECO:0000313" key="1">
    <source>
        <dbReference type="EMBL" id="TAA19174.1"/>
    </source>
</evidence>
<accession>A0ABY1WCS7</accession>
<dbReference type="Proteomes" id="UP000293089">
    <property type="component" value="Unassembled WGS sequence"/>
</dbReference>
<dbReference type="RefSeq" id="WP_130528634.1">
    <property type="nucleotide sequence ID" value="NZ_SHMD01000001.1"/>
</dbReference>
<evidence type="ECO:0000313" key="2">
    <source>
        <dbReference type="Proteomes" id="UP000293089"/>
    </source>
</evidence>
<organism evidence="1 2">
    <name type="scientific">Pseudoxanthomonas winnipegensis</name>
    <dbReference type="NCBI Taxonomy" id="2480810"/>
    <lineage>
        <taxon>Bacteria</taxon>
        <taxon>Pseudomonadati</taxon>
        <taxon>Pseudomonadota</taxon>
        <taxon>Gammaproteobacteria</taxon>
        <taxon>Lysobacterales</taxon>
        <taxon>Lysobacteraceae</taxon>
        <taxon>Pseudoxanthomonas</taxon>
    </lineage>
</organism>